<dbReference type="EMBL" id="JAWLLD010000020">
    <property type="protein sequence ID" value="MDV7014110.1"/>
    <property type="molecule type" value="Genomic_DNA"/>
</dbReference>
<keyword evidence="1" id="KW-0812">Transmembrane</keyword>
<gene>
    <name evidence="2" type="ORF">R4F53_17630</name>
</gene>
<comment type="caution">
    <text evidence="2">The sequence shown here is derived from an EMBL/GenBank/DDBJ whole genome shotgun (WGS) entry which is preliminary data.</text>
</comment>
<dbReference type="RefSeq" id="WP_225325191.1">
    <property type="nucleotide sequence ID" value="NZ_JAEKMV010000026.1"/>
</dbReference>
<accession>A0AAE4REA2</accession>
<dbReference type="Proteomes" id="UP001187143">
    <property type="component" value="Unassembled WGS sequence"/>
</dbReference>
<evidence type="ECO:0000256" key="1">
    <source>
        <dbReference type="SAM" id="Phobius"/>
    </source>
</evidence>
<evidence type="ECO:0000313" key="3">
    <source>
        <dbReference type="Proteomes" id="UP001187143"/>
    </source>
</evidence>
<keyword evidence="1" id="KW-0472">Membrane</keyword>
<evidence type="ECO:0000313" key="2">
    <source>
        <dbReference type="EMBL" id="MDV7014110.1"/>
    </source>
</evidence>
<proteinExistence type="predicted"/>
<feature type="transmembrane region" description="Helical" evidence="1">
    <location>
        <begin position="32"/>
        <end position="53"/>
    </location>
</feature>
<feature type="transmembrane region" description="Helical" evidence="1">
    <location>
        <begin position="98"/>
        <end position="115"/>
    </location>
</feature>
<reference evidence="2" key="1">
    <citation type="submission" date="2023-10" db="EMBL/GenBank/DDBJ databases">
        <title>Characterization and genome sequence of Mycobacterium intracellulare ABSURDO, a novel pathogenic isolate with three colony morphotypes that vary in growth and acid-fastness.</title>
        <authorList>
            <person name="Jude B.A."/>
            <person name="Robinson R.T."/>
        </authorList>
    </citation>
    <scope>NUCLEOTIDE SEQUENCE</scope>
    <source>
        <strain evidence="2">ABSURDO Component B</strain>
    </source>
</reference>
<dbReference type="AlphaFoldDB" id="A0AAE4REA2"/>
<evidence type="ECO:0008006" key="4">
    <source>
        <dbReference type="Google" id="ProtNLM"/>
    </source>
</evidence>
<name>A0AAE4REA2_MYCIT</name>
<organism evidence="2 3">
    <name type="scientific">Mycobacterium intracellulare</name>
    <dbReference type="NCBI Taxonomy" id="1767"/>
    <lineage>
        <taxon>Bacteria</taxon>
        <taxon>Bacillati</taxon>
        <taxon>Actinomycetota</taxon>
        <taxon>Actinomycetes</taxon>
        <taxon>Mycobacteriales</taxon>
        <taxon>Mycobacteriaceae</taxon>
        <taxon>Mycobacterium</taxon>
        <taxon>Mycobacterium avium complex (MAC)</taxon>
    </lineage>
</organism>
<protein>
    <recommendedName>
        <fullName evidence="4">DUF4345 domain-containing protein</fullName>
    </recommendedName>
</protein>
<feature type="transmembrane region" description="Helical" evidence="1">
    <location>
        <begin position="60"/>
        <end position="78"/>
    </location>
</feature>
<keyword evidence="1" id="KW-1133">Transmembrane helix</keyword>
<sequence>MIGVLVRLGFAASLALSAVSHAYLYVHGYQRIPAIGTGFLVQASVSLAIALLIVVGGPAWLRWAGAAMAAGSLVAFALSRTVGLFGFSERGWDPSPNAAISVAAEVVILLLWWRGGRLRLSWR</sequence>